<reference evidence="2 3" key="1">
    <citation type="submission" date="2017-03" db="EMBL/GenBank/DDBJ databases">
        <authorList>
            <person name="Afonso C.L."/>
            <person name="Miller P.J."/>
            <person name="Scott M.A."/>
            <person name="Spackman E."/>
            <person name="Goraichik I."/>
            <person name="Dimitrov K.M."/>
            <person name="Suarez D.L."/>
            <person name="Swayne D.E."/>
        </authorList>
    </citation>
    <scope>NUCLEOTIDE SEQUENCE [LARGE SCALE GENOMIC DNA]</scope>
    <source>
        <strain evidence="2 3">CECT 7971</strain>
    </source>
</reference>
<protein>
    <recommendedName>
        <fullName evidence="1">Ysc84 actin-binding domain-containing protein</fullName>
    </recommendedName>
</protein>
<dbReference type="AlphaFoldDB" id="A0A1Y5T4U5"/>
<evidence type="ECO:0000313" key="3">
    <source>
        <dbReference type="Proteomes" id="UP000193307"/>
    </source>
</evidence>
<dbReference type="Proteomes" id="UP000193307">
    <property type="component" value="Unassembled WGS sequence"/>
</dbReference>
<organism evidence="2 3">
    <name type="scientific">Pacificibacter marinus</name>
    <dbReference type="NCBI Taxonomy" id="658057"/>
    <lineage>
        <taxon>Bacteria</taxon>
        <taxon>Pseudomonadati</taxon>
        <taxon>Pseudomonadota</taxon>
        <taxon>Alphaproteobacteria</taxon>
        <taxon>Rhodobacterales</taxon>
        <taxon>Roseobacteraceae</taxon>
        <taxon>Pacificibacter</taxon>
    </lineage>
</organism>
<dbReference type="CDD" id="cd11524">
    <property type="entry name" value="SYLF"/>
    <property type="match status" value="1"/>
</dbReference>
<proteinExistence type="predicted"/>
<dbReference type="RefSeq" id="WP_244515672.1">
    <property type="nucleotide sequence ID" value="NZ_FNZV01000009.1"/>
</dbReference>
<dbReference type="EMBL" id="FWFW01000009">
    <property type="protein sequence ID" value="SLN54195.1"/>
    <property type="molecule type" value="Genomic_DNA"/>
</dbReference>
<sequence>MTKALAQMTTKTLSTANRRTFMIGLGATALAACDNGLRGNGASRIDARADASLQYLFSQYPNTVELRDKSVGMLVMPLVTKAGLGLGGSYGRGVLRVNNTTLDYYSSTQASFGLQIGAQQYAHVLFFMTNDALLKFRSSPGWAAGADIEYALNNRGENLSADTTTSSSPVIAVVFGQAGLIAGATVEGTKYTRIIP</sequence>
<evidence type="ECO:0000313" key="2">
    <source>
        <dbReference type="EMBL" id="SLN54195.1"/>
    </source>
</evidence>
<dbReference type="InterPro" id="IPR007461">
    <property type="entry name" value="Ysc84_actin-binding"/>
</dbReference>
<name>A0A1Y5T4U5_9RHOB</name>
<dbReference type="Pfam" id="PF04366">
    <property type="entry name" value="Ysc84"/>
    <property type="match status" value="1"/>
</dbReference>
<accession>A0A1Y5T4U5</accession>
<gene>
    <name evidence="2" type="ORF">PAM7971_02774</name>
</gene>
<evidence type="ECO:0000259" key="1">
    <source>
        <dbReference type="Pfam" id="PF04366"/>
    </source>
</evidence>
<dbReference type="STRING" id="658057.SAMN04488032_10983"/>
<keyword evidence="3" id="KW-1185">Reference proteome</keyword>
<feature type="domain" description="Ysc84 actin-binding" evidence="1">
    <location>
        <begin position="109"/>
        <end position="192"/>
    </location>
</feature>
<dbReference type="PROSITE" id="PS51257">
    <property type="entry name" value="PROKAR_LIPOPROTEIN"/>
    <property type="match status" value="1"/>
</dbReference>